<dbReference type="Pfam" id="PF07087">
    <property type="entry name" value="DUF1353"/>
    <property type="match status" value="1"/>
</dbReference>
<organism evidence="1 2">
    <name type="scientific">Thauera aminoaromatica</name>
    <dbReference type="NCBI Taxonomy" id="164330"/>
    <lineage>
        <taxon>Bacteria</taxon>
        <taxon>Pseudomonadati</taxon>
        <taxon>Pseudomonadota</taxon>
        <taxon>Betaproteobacteria</taxon>
        <taxon>Rhodocyclales</taxon>
        <taxon>Zoogloeaceae</taxon>
        <taxon>Thauera</taxon>
    </lineage>
</organism>
<reference evidence="1 2" key="1">
    <citation type="submission" date="2018-09" db="EMBL/GenBank/DDBJ databases">
        <title>Metagenome Assembled Genomes from an Advanced Water Purification Facility.</title>
        <authorList>
            <person name="Stamps B.W."/>
            <person name="Spear J.R."/>
        </authorList>
    </citation>
    <scope>NUCLEOTIDE SEQUENCE [LARGE SCALE GENOMIC DNA]</scope>
    <source>
        <strain evidence="1">Bin_27_1</strain>
    </source>
</reference>
<comment type="caution">
    <text evidence="1">The sequence shown here is derived from an EMBL/GenBank/DDBJ whole genome shotgun (WGS) entry which is preliminary data.</text>
</comment>
<proteinExistence type="predicted"/>
<dbReference type="InterPro" id="IPR010767">
    <property type="entry name" value="Phage_CGC-2007_Cje0229"/>
</dbReference>
<dbReference type="Proteomes" id="UP000321192">
    <property type="component" value="Unassembled WGS sequence"/>
</dbReference>
<dbReference type="PROSITE" id="PS51257">
    <property type="entry name" value="PROKAR_LIPOPROTEIN"/>
    <property type="match status" value="1"/>
</dbReference>
<evidence type="ECO:0000313" key="1">
    <source>
        <dbReference type="EMBL" id="TXH84358.1"/>
    </source>
</evidence>
<accession>A0A5C7SKS9</accession>
<gene>
    <name evidence="1" type="ORF">E6Q80_11720</name>
</gene>
<dbReference type="RefSeq" id="WP_276658776.1">
    <property type="nucleotide sequence ID" value="NZ_SSFD01000181.1"/>
</dbReference>
<dbReference type="AlphaFoldDB" id="A0A5C7SKS9"/>
<sequence>MRIVFLGLSSILLSGCAGIHFDRTQEGTLKGKLLVEWIDPDQFIFTPDRDSPLTFTRENGQSITPGTMYTDGGSIPRSLWAIRSYSPWGYAPAFIVHDWLFEVRHCKYPGYELLTVDDAALVMSEIMKTMMLDPKRGSVDKLTMYAMYEAVKSPIAVRQWNEGKCVPPPRGFDEETLPKVKMRYVIEFP</sequence>
<dbReference type="EMBL" id="SSFD01000181">
    <property type="protein sequence ID" value="TXH84358.1"/>
    <property type="molecule type" value="Genomic_DNA"/>
</dbReference>
<name>A0A5C7SKS9_THASP</name>
<protein>
    <submittedName>
        <fullName evidence="1">DUF1353 domain-containing protein</fullName>
    </submittedName>
</protein>
<evidence type="ECO:0000313" key="2">
    <source>
        <dbReference type="Proteomes" id="UP000321192"/>
    </source>
</evidence>